<feature type="transmembrane region" description="Helical" evidence="2">
    <location>
        <begin position="42"/>
        <end position="62"/>
    </location>
</feature>
<evidence type="ECO:0000313" key="3">
    <source>
        <dbReference type="EMBL" id="CAB4160822.1"/>
    </source>
</evidence>
<accession>A0A6J5NPX4</accession>
<gene>
    <name evidence="3" type="ORF">UFOVP767_36</name>
</gene>
<protein>
    <submittedName>
        <fullName evidence="3">Uncharacterized protein</fullName>
    </submittedName>
</protein>
<name>A0A6J5NPX4_9CAUD</name>
<dbReference type="EMBL" id="LR796714">
    <property type="protein sequence ID" value="CAB4160822.1"/>
    <property type="molecule type" value="Genomic_DNA"/>
</dbReference>
<keyword evidence="1" id="KW-0175">Coiled coil</keyword>
<keyword evidence="2" id="KW-1133">Transmembrane helix</keyword>
<reference evidence="3" key="1">
    <citation type="submission" date="2020-04" db="EMBL/GenBank/DDBJ databases">
        <authorList>
            <person name="Chiriac C."/>
            <person name="Salcher M."/>
            <person name="Ghai R."/>
            <person name="Kavagutti S V."/>
        </authorList>
    </citation>
    <scope>NUCLEOTIDE SEQUENCE</scope>
</reference>
<keyword evidence="2" id="KW-0812">Transmembrane</keyword>
<evidence type="ECO:0000256" key="2">
    <source>
        <dbReference type="SAM" id="Phobius"/>
    </source>
</evidence>
<proteinExistence type="predicted"/>
<evidence type="ECO:0000256" key="1">
    <source>
        <dbReference type="SAM" id="Coils"/>
    </source>
</evidence>
<feature type="coiled-coil region" evidence="1">
    <location>
        <begin position="2"/>
        <end position="36"/>
    </location>
</feature>
<organism evidence="3">
    <name type="scientific">uncultured Caudovirales phage</name>
    <dbReference type="NCBI Taxonomy" id="2100421"/>
    <lineage>
        <taxon>Viruses</taxon>
        <taxon>Duplodnaviria</taxon>
        <taxon>Heunggongvirae</taxon>
        <taxon>Uroviricota</taxon>
        <taxon>Caudoviricetes</taxon>
        <taxon>Peduoviridae</taxon>
        <taxon>Maltschvirus</taxon>
        <taxon>Maltschvirus maltsch</taxon>
    </lineage>
</organism>
<sequence length="67" mass="7507">MSDELNQQIGRLEAHVEQLQRDMTDIKGSIKTMSDQMNRWRGAGAILLMVGAAFGWVVDILYKALGK</sequence>
<keyword evidence="2" id="KW-0472">Membrane</keyword>